<sequence>MRLENREPKFSLKLDVLAKTAIWKRLSTSVDVEFFKLPAPRDLTTLPTEIRKQDPVTSIILVTKL</sequence>
<proteinExistence type="predicted"/>
<dbReference type="Proteomes" id="UP001152320">
    <property type="component" value="Chromosome 10"/>
</dbReference>
<gene>
    <name evidence="1" type="ORF">HOLleu_22681</name>
</gene>
<evidence type="ECO:0000313" key="2">
    <source>
        <dbReference type="Proteomes" id="UP001152320"/>
    </source>
</evidence>
<keyword evidence="2" id="KW-1185">Reference proteome</keyword>
<organism evidence="1 2">
    <name type="scientific">Holothuria leucospilota</name>
    <name type="common">Black long sea cucumber</name>
    <name type="synonym">Mertensiothuria leucospilota</name>
    <dbReference type="NCBI Taxonomy" id="206669"/>
    <lineage>
        <taxon>Eukaryota</taxon>
        <taxon>Metazoa</taxon>
        <taxon>Echinodermata</taxon>
        <taxon>Eleutherozoa</taxon>
        <taxon>Echinozoa</taxon>
        <taxon>Holothuroidea</taxon>
        <taxon>Aspidochirotacea</taxon>
        <taxon>Aspidochirotida</taxon>
        <taxon>Holothuriidae</taxon>
        <taxon>Holothuria</taxon>
    </lineage>
</organism>
<accession>A0A9Q1BZ78</accession>
<dbReference type="OrthoDB" id="68020at2759"/>
<name>A0A9Q1BZ78_HOLLE</name>
<reference evidence="1" key="1">
    <citation type="submission" date="2021-10" db="EMBL/GenBank/DDBJ databases">
        <title>Tropical sea cucumber genome reveals ecological adaptation and Cuvierian tubules defense mechanism.</title>
        <authorList>
            <person name="Chen T."/>
        </authorList>
    </citation>
    <scope>NUCLEOTIDE SEQUENCE</scope>
    <source>
        <strain evidence="1">Nanhai2018</strain>
        <tissue evidence="1">Muscle</tissue>
    </source>
</reference>
<comment type="caution">
    <text evidence="1">The sequence shown here is derived from an EMBL/GenBank/DDBJ whole genome shotgun (WGS) entry which is preliminary data.</text>
</comment>
<dbReference type="EMBL" id="JAIZAY010000010">
    <property type="protein sequence ID" value="KAJ8035452.1"/>
    <property type="molecule type" value="Genomic_DNA"/>
</dbReference>
<dbReference type="AlphaFoldDB" id="A0A9Q1BZ78"/>
<evidence type="ECO:0000313" key="1">
    <source>
        <dbReference type="EMBL" id="KAJ8035452.1"/>
    </source>
</evidence>
<protein>
    <submittedName>
        <fullName evidence="1">Uncharacterized protein</fullName>
    </submittedName>
</protein>